<proteinExistence type="inferred from homology"/>
<evidence type="ECO:0000313" key="8">
    <source>
        <dbReference type="EMBL" id="PJJ41931.1"/>
    </source>
</evidence>
<dbReference type="PANTHER" id="PTHR43811:SF19">
    <property type="entry name" value="39 KDA FK506-BINDING NUCLEAR PROTEIN"/>
    <property type="match status" value="1"/>
</dbReference>
<dbReference type="PANTHER" id="PTHR43811">
    <property type="entry name" value="FKBP-TYPE PEPTIDYL-PROLYL CIS-TRANS ISOMERASE FKPA"/>
    <property type="match status" value="1"/>
</dbReference>
<dbReference type="Gene3D" id="3.10.50.40">
    <property type="match status" value="3"/>
</dbReference>
<feature type="domain" description="PPIase FKBP-type" evidence="7">
    <location>
        <begin position="38"/>
        <end position="127"/>
    </location>
</feature>
<protein>
    <recommendedName>
        <fullName evidence="3 6">peptidylprolyl isomerase</fullName>
        <ecNumber evidence="3 6">5.2.1.8</ecNumber>
    </recommendedName>
</protein>
<comment type="caution">
    <text evidence="8">The sequence shown here is derived from an EMBL/GenBank/DDBJ whole genome shotgun (WGS) entry which is preliminary data.</text>
</comment>
<evidence type="ECO:0000313" key="9">
    <source>
        <dbReference type="Proteomes" id="UP000231134"/>
    </source>
</evidence>
<keyword evidence="9" id="KW-1185">Reference proteome</keyword>
<dbReference type="InterPro" id="IPR001179">
    <property type="entry name" value="PPIase_FKBP_dom"/>
</dbReference>
<keyword evidence="4 6" id="KW-0697">Rotamase</keyword>
<dbReference type="RefSeq" id="WP_100425836.1">
    <property type="nucleotide sequence ID" value="NZ_PGEX01000001.1"/>
</dbReference>
<dbReference type="EC" id="5.2.1.8" evidence="3 6"/>
<organism evidence="8 9">
    <name type="scientific">Hallerella succinigenes</name>
    <dbReference type="NCBI Taxonomy" id="1896222"/>
    <lineage>
        <taxon>Bacteria</taxon>
        <taxon>Pseudomonadati</taxon>
        <taxon>Fibrobacterota</taxon>
        <taxon>Fibrobacteria</taxon>
        <taxon>Fibrobacterales</taxon>
        <taxon>Fibrobacteraceae</taxon>
        <taxon>Hallerella</taxon>
    </lineage>
</organism>
<evidence type="ECO:0000256" key="3">
    <source>
        <dbReference type="ARBA" id="ARBA00013194"/>
    </source>
</evidence>
<evidence type="ECO:0000256" key="4">
    <source>
        <dbReference type="ARBA" id="ARBA00023110"/>
    </source>
</evidence>
<sequence>MPKNRFFAFLLLLPICLWAIPYEVVTVKEGSGEPIQNGQLIRVHYKSFLADSAMTMFDNSYDRGEPLEFSLGAGQVIPGWERGLLGMKIGEIRKLSIPYQLAYGDREIGPIPPRSDLYFEVELVSAEPPLEPDNFADSKKAKWKKLENGVQYWDEKVGAGTQATQGTRIQTHYTGWIASGRKFSSSKDFGKPLTTILGGGRLINGWEVGLDGMMPGTVRWLKISPSMGYGAKSYSTIPPNSTLVFRVEMLNVEVDEALAETMDFFPDVEKLDLKDGPEGLKYSIIREGQGEPIHAGENARVHYTGFLSDGKKFDSSRERGQIFNFPLGKGNVIRGWDLGVEGMLPGEKRVLVIPPELGYGNRGGGPIPSNATLVFVVEYMGPDDSSAESTTDSTAN</sequence>
<evidence type="ECO:0000256" key="5">
    <source>
        <dbReference type="ARBA" id="ARBA00023235"/>
    </source>
</evidence>
<dbReference type="FunFam" id="3.10.50.40:FF:000006">
    <property type="entry name" value="Peptidyl-prolyl cis-trans isomerase"/>
    <property type="match status" value="2"/>
</dbReference>
<feature type="domain" description="PPIase FKBP-type" evidence="7">
    <location>
        <begin position="166"/>
        <end position="253"/>
    </location>
</feature>
<name>A0A2M9A876_9BACT</name>
<accession>A0A2M9A876</accession>
<dbReference type="InterPro" id="IPR046357">
    <property type="entry name" value="PPIase_dom_sf"/>
</dbReference>
<dbReference type="Pfam" id="PF00254">
    <property type="entry name" value="FKBP_C"/>
    <property type="match status" value="3"/>
</dbReference>
<keyword evidence="5 6" id="KW-0413">Isomerase</keyword>
<dbReference type="AlphaFoldDB" id="A0A2M9A876"/>
<evidence type="ECO:0000256" key="2">
    <source>
        <dbReference type="ARBA" id="ARBA00006577"/>
    </source>
</evidence>
<dbReference type="EMBL" id="PGEX01000001">
    <property type="protein sequence ID" value="PJJ41931.1"/>
    <property type="molecule type" value="Genomic_DNA"/>
</dbReference>
<gene>
    <name evidence="8" type="ORF">BGX16_1939</name>
</gene>
<feature type="domain" description="PPIase FKBP-type" evidence="7">
    <location>
        <begin position="296"/>
        <end position="383"/>
    </location>
</feature>
<reference evidence="8 9" key="1">
    <citation type="submission" date="2017-11" db="EMBL/GenBank/DDBJ databases">
        <title>Animal gut microbial communities from fecal samples from Wisconsin, USA.</title>
        <authorList>
            <person name="Neumann A."/>
        </authorList>
    </citation>
    <scope>NUCLEOTIDE SEQUENCE [LARGE SCALE GENOMIC DNA]</scope>
    <source>
        <strain evidence="8 9">UWS3</strain>
    </source>
</reference>
<evidence type="ECO:0000256" key="6">
    <source>
        <dbReference type="PROSITE-ProRule" id="PRU00277"/>
    </source>
</evidence>
<evidence type="ECO:0000256" key="1">
    <source>
        <dbReference type="ARBA" id="ARBA00000971"/>
    </source>
</evidence>
<dbReference type="OrthoDB" id="280278at2"/>
<dbReference type="GO" id="GO:0003755">
    <property type="term" value="F:peptidyl-prolyl cis-trans isomerase activity"/>
    <property type="evidence" value="ECO:0007669"/>
    <property type="project" value="UniProtKB-KW"/>
</dbReference>
<dbReference type="SUPFAM" id="SSF54534">
    <property type="entry name" value="FKBP-like"/>
    <property type="match status" value="3"/>
</dbReference>
<comment type="catalytic activity">
    <reaction evidence="1 6">
        <text>[protein]-peptidylproline (omega=180) = [protein]-peptidylproline (omega=0)</text>
        <dbReference type="Rhea" id="RHEA:16237"/>
        <dbReference type="Rhea" id="RHEA-COMP:10747"/>
        <dbReference type="Rhea" id="RHEA-COMP:10748"/>
        <dbReference type="ChEBI" id="CHEBI:83833"/>
        <dbReference type="ChEBI" id="CHEBI:83834"/>
        <dbReference type="EC" id="5.2.1.8"/>
    </reaction>
</comment>
<dbReference type="Proteomes" id="UP000231134">
    <property type="component" value="Unassembled WGS sequence"/>
</dbReference>
<comment type="similarity">
    <text evidence="2">Belongs to the FKBP-type PPIase family.</text>
</comment>
<dbReference type="PROSITE" id="PS50059">
    <property type="entry name" value="FKBP_PPIASE"/>
    <property type="match status" value="3"/>
</dbReference>
<evidence type="ECO:0000259" key="7">
    <source>
        <dbReference type="PROSITE" id="PS50059"/>
    </source>
</evidence>